<feature type="region of interest" description="Disordered" evidence="1">
    <location>
        <begin position="1"/>
        <end position="35"/>
    </location>
</feature>
<dbReference type="Proteomes" id="UP000835052">
    <property type="component" value="Unassembled WGS sequence"/>
</dbReference>
<dbReference type="AlphaFoldDB" id="A0A8S1H3Y9"/>
<feature type="compositionally biased region" description="Basic and acidic residues" evidence="1">
    <location>
        <begin position="172"/>
        <end position="183"/>
    </location>
</feature>
<organism evidence="2 3">
    <name type="scientific">Caenorhabditis auriculariae</name>
    <dbReference type="NCBI Taxonomy" id="2777116"/>
    <lineage>
        <taxon>Eukaryota</taxon>
        <taxon>Metazoa</taxon>
        <taxon>Ecdysozoa</taxon>
        <taxon>Nematoda</taxon>
        <taxon>Chromadorea</taxon>
        <taxon>Rhabditida</taxon>
        <taxon>Rhabditina</taxon>
        <taxon>Rhabditomorpha</taxon>
        <taxon>Rhabditoidea</taxon>
        <taxon>Rhabditidae</taxon>
        <taxon>Peloderinae</taxon>
        <taxon>Caenorhabditis</taxon>
    </lineage>
</organism>
<evidence type="ECO:0000313" key="2">
    <source>
        <dbReference type="EMBL" id="CAD6188130.1"/>
    </source>
</evidence>
<keyword evidence="3" id="KW-1185">Reference proteome</keyword>
<protein>
    <submittedName>
        <fullName evidence="2">Uncharacterized protein</fullName>
    </submittedName>
</protein>
<evidence type="ECO:0000256" key="1">
    <source>
        <dbReference type="SAM" id="MobiDB-lite"/>
    </source>
</evidence>
<comment type="caution">
    <text evidence="2">The sequence shown here is derived from an EMBL/GenBank/DDBJ whole genome shotgun (WGS) entry which is preliminary data.</text>
</comment>
<dbReference type="OrthoDB" id="5869075at2759"/>
<feature type="compositionally biased region" description="Basic and acidic residues" evidence="1">
    <location>
        <begin position="1"/>
        <end position="11"/>
    </location>
</feature>
<sequence>MASSRGRERMRQKPQRQFAFGSSTPRDLSHLSTVPPEYRSYDARIEVVREGPELKEYILKARSVSRDVTNGRNWAFGSSTPRDLAHLVMIPPHQRIYNAKIPKKSPTAPEFKASTKRSTTAPPVGRQPSIARPAGSRFSEKDEEVSSEPDFIQDREEFVKAMKEEFRKRIKNIKNDDEQKPEEPISETSLAEPKVVDNVNFTRAAEIAPDPRKSMRIRADTHDEDGQDALQSRAPVQKMDDQITVSELNESTPATEIVVNEAGETTDLSNQTTVSNTTAIVDDLLKRVENVAVDDQETDENRIKLSTSEKHAH</sequence>
<feature type="region of interest" description="Disordered" evidence="1">
    <location>
        <begin position="172"/>
        <end position="191"/>
    </location>
</feature>
<proteinExistence type="predicted"/>
<feature type="region of interest" description="Disordered" evidence="1">
    <location>
        <begin position="103"/>
        <end position="150"/>
    </location>
</feature>
<gene>
    <name evidence="2" type="ORF">CAUJ_LOCUS4049</name>
</gene>
<feature type="compositionally biased region" description="Polar residues" evidence="1">
    <location>
        <begin position="20"/>
        <end position="32"/>
    </location>
</feature>
<name>A0A8S1H3Y9_9PELO</name>
<dbReference type="EMBL" id="CAJGYM010000008">
    <property type="protein sequence ID" value="CAD6188130.1"/>
    <property type="molecule type" value="Genomic_DNA"/>
</dbReference>
<reference evidence="2" key="1">
    <citation type="submission" date="2020-10" db="EMBL/GenBank/DDBJ databases">
        <authorList>
            <person name="Kikuchi T."/>
        </authorList>
    </citation>
    <scope>NUCLEOTIDE SEQUENCE</scope>
    <source>
        <strain evidence="2">NKZ352</strain>
    </source>
</reference>
<evidence type="ECO:0000313" key="3">
    <source>
        <dbReference type="Proteomes" id="UP000835052"/>
    </source>
</evidence>
<accession>A0A8S1H3Y9</accession>